<keyword evidence="1" id="KW-0862">Zinc</keyword>
<dbReference type="InterPro" id="IPR024078">
    <property type="entry name" value="LmbE-like_dom_sf"/>
</dbReference>
<gene>
    <name evidence="2" type="ORF">BG844_00370</name>
</gene>
<keyword evidence="3" id="KW-1185">Reference proteome</keyword>
<accession>A0A1K0FTW6</accession>
<reference evidence="2 3" key="1">
    <citation type="submission" date="2016-09" db="EMBL/GenBank/DDBJ databases">
        <title>Couchioplanes caeruleus draft genome sequence.</title>
        <authorList>
            <person name="Sheehan J."/>
            <person name="Caffrey P."/>
        </authorList>
    </citation>
    <scope>NUCLEOTIDE SEQUENCE [LARGE SCALE GENOMIC DNA]</scope>
    <source>
        <strain evidence="2 3">DSM 43634</strain>
    </source>
</reference>
<evidence type="ECO:0008006" key="4">
    <source>
        <dbReference type="Google" id="ProtNLM"/>
    </source>
</evidence>
<dbReference type="Proteomes" id="UP000182486">
    <property type="component" value="Unassembled WGS sequence"/>
</dbReference>
<dbReference type="PANTHER" id="PTHR12993:SF28">
    <property type="entry name" value="LMBE FAMILY PROTEIN"/>
    <property type="match status" value="1"/>
</dbReference>
<dbReference type="InterPro" id="IPR003737">
    <property type="entry name" value="GlcNAc_PI_deacetylase-related"/>
</dbReference>
<dbReference type="Gene3D" id="3.40.50.10320">
    <property type="entry name" value="LmbE-like"/>
    <property type="match status" value="1"/>
</dbReference>
<name>A0A1K0FTW6_9ACTN</name>
<dbReference type="GO" id="GO:0016811">
    <property type="term" value="F:hydrolase activity, acting on carbon-nitrogen (but not peptide) bonds, in linear amides"/>
    <property type="evidence" value="ECO:0007669"/>
    <property type="project" value="TreeGrafter"/>
</dbReference>
<evidence type="ECO:0000256" key="1">
    <source>
        <dbReference type="ARBA" id="ARBA00022833"/>
    </source>
</evidence>
<evidence type="ECO:0000313" key="3">
    <source>
        <dbReference type="Proteomes" id="UP000182486"/>
    </source>
</evidence>
<organism evidence="2 3">
    <name type="scientific">Couchioplanes caeruleus subsp. caeruleus</name>
    <dbReference type="NCBI Taxonomy" id="56427"/>
    <lineage>
        <taxon>Bacteria</taxon>
        <taxon>Bacillati</taxon>
        <taxon>Actinomycetota</taxon>
        <taxon>Actinomycetes</taxon>
        <taxon>Micromonosporales</taxon>
        <taxon>Micromonosporaceae</taxon>
        <taxon>Couchioplanes</taxon>
    </lineage>
</organism>
<comment type="caution">
    <text evidence="2">The sequence shown here is derived from an EMBL/GenBank/DDBJ whole genome shotgun (WGS) entry which is preliminary data.</text>
</comment>
<sequence length="232" mass="25429">MFEPGARVLVVTAHPDDAEFHFGATVAALTDGGADVRYLVCSDGAQGEPGDGPLVEGVASVRMAEQRAAAAVLGVRTVRFLGLPDGSLEPTLALRREITAQMRRDRPVLVLTHYPRRVLDIPIEASHPDHIAVGEATLAAVYPDAGNARAFPELAEAGLKPHKVREVWVPGYERPNHFVDATPYVDRKGEALRQHRSQTGGEPPEWVFGWMRQAGRTPGYRFAEHYRRIEIG</sequence>
<dbReference type="RefSeq" id="WP_071802661.1">
    <property type="nucleotide sequence ID" value="NZ_MEIA01000002.1"/>
</dbReference>
<dbReference type="PANTHER" id="PTHR12993">
    <property type="entry name" value="N-ACETYLGLUCOSAMINYL-PHOSPHATIDYLINOSITOL DE-N-ACETYLASE-RELATED"/>
    <property type="match status" value="1"/>
</dbReference>
<dbReference type="Pfam" id="PF02585">
    <property type="entry name" value="PIG-L"/>
    <property type="match status" value="1"/>
</dbReference>
<evidence type="ECO:0000313" key="2">
    <source>
        <dbReference type="EMBL" id="OJF16233.1"/>
    </source>
</evidence>
<dbReference type="EMBL" id="MEIA01000002">
    <property type="protein sequence ID" value="OJF16233.1"/>
    <property type="molecule type" value="Genomic_DNA"/>
</dbReference>
<dbReference type="GO" id="GO:0016137">
    <property type="term" value="P:glycoside metabolic process"/>
    <property type="evidence" value="ECO:0007669"/>
    <property type="project" value="UniProtKB-ARBA"/>
</dbReference>
<dbReference type="SUPFAM" id="SSF102588">
    <property type="entry name" value="LmbE-like"/>
    <property type="match status" value="1"/>
</dbReference>
<protein>
    <recommendedName>
        <fullName evidence="4">LmbE family N-acetylglucosaminyl deacetylase</fullName>
    </recommendedName>
</protein>
<proteinExistence type="predicted"/>
<dbReference type="AlphaFoldDB" id="A0A1K0FTW6"/>